<evidence type="ECO:0000259" key="2">
    <source>
        <dbReference type="Pfam" id="PF01243"/>
    </source>
</evidence>
<dbReference type="Proteomes" id="UP001223978">
    <property type="component" value="Unassembled WGS sequence"/>
</dbReference>
<name>A0ABT6S7Q0_9ACTN</name>
<keyword evidence="4" id="KW-1185">Reference proteome</keyword>
<gene>
    <name evidence="3" type="ORF">QIS96_08690</name>
</gene>
<evidence type="ECO:0000313" key="4">
    <source>
        <dbReference type="Proteomes" id="UP001223978"/>
    </source>
</evidence>
<dbReference type="InterPro" id="IPR052019">
    <property type="entry name" value="F420H2_bilvrd_red/Heme_oxyg"/>
</dbReference>
<dbReference type="RefSeq" id="WP_282541853.1">
    <property type="nucleotide sequence ID" value="NZ_JASCIQ010000007.1"/>
</dbReference>
<dbReference type="Gene3D" id="2.30.110.10">
    <property type="entry name" value="Electron Transport, Fmn-binding Protein, Chain A"/>
    <property type="match status" value="1"/>
</dbReference>
<dbReference type="Pfam" id="PF01243">
    <property type="entry name" value="PNPOx_N"/>
    <property type="match status" value="1"/>
</dbReference>
<sequence>MAQLTQDVRDRIAGTGIWFVASTNPDGSPHVSPMWVDLDGDHLWFNTSVGRVKERNLRNDPRICLSNADTANPFDRVQLHGRVARFVEGEQAKQDMDRLAHKYMGTPYEWLLPDEQRITVVVELERVRRIVGVEPFGPPPQA</sequence>
<evidence type="ECO:0000256" key="1">
    <source>
        <dbReference type="ARBA" id="ARBA00023002"/>
    </source>
</evidence>
<accession>A0ABT6S7Q0</accession>
<dbReference type="InterPro" id="IPR011576">
    <property type="entry name" value="Pyridox_Oxase_N"/>
</dbReference>
<reference evidence="3 4" key="1">
    <citation type="submission" date="2023-05" db="EMBL/GenBank/DDBJ databases">
        <title>Draft genome sequence of Streptomyces sp. B-S-A6 isolated from a cave soil in Thailand.</title>
        <authorList>
            <person name="Chamroensaksri N."/>
            <person name="Muangham S."/>
        </authorList>
    </citation>
    <scope>NUCLEOTIDE SEQUENCE [LARGE SCALE GENOMIC DNA]</scope>
    <source>
        <strain evidence="3 4">B-S-A6</strain>
    </source>
</reference>
<dbReference type="PANTHER" id="PTHR35176">
    <property type="entry name" value="HEME OXYGENASE HI_0854-RELATED"/>
    <property type="match status" value="1"/>
</dbReference>
<dbReference type="InterPro" id="IPR019920">
    <property type="entry name" value="F420-binding_dom_put"/>
</dbReference>
<keyword evidence="1" id="KW-0560">Oxidoreductase</keyword>
<dbReference type="InterPro" id="IPR012349">
    <property type="entry name" value="Split_barrel_FMN-bd"/>
</dbReference>
<dbReference type="SUPFAM" id="SSF50475">
    <property type="entry name" value="FMN-binding split barrel"/>
    <property type="match status" value="1"/>
</dbReference>
<dbReference type="EMBL" id="JASCIQ010000007">
    <property type="protein sequence ID" value="MDI3403899.1"/>
    <property type="molecule type" value="Genomic_DNA"/>
</dbReference>
<organism evidence="3 4">
    <name type="scientific">Streptomyces cavernicola</name>
    <dbReference type="NCBI Taxonomy" id="3043613"/>
    <lineage>
        <taxon>Bacteria</taxon>
        <taxon>Bacillati</taxon>
        <taxon>Actinomycetota</taxon>
        <taxon>Actinomycetes</taxon>
        <taxon>Kitasatosporales</taxon>
        <taxon>Streptomycetaceae</taxon>
        <taxon>Streptomyces</taxon>
    </lineage>
</organism>
<protein>
    <submittedName>
        <fullName evidence="3">PPOX class F420-dependent oxidoreductase</fullName>
    </submittedName>
</protein>
<proteinExistence type="predicted"/>
<feature type="domain" description="Pyridoxamine 5'-phosphate oxidase N-terminal" evidence="2">
    <location>
        <begin position="4"/>
        <end position="109"/>
    </location>
</feature>
<evidence type="ECO:0000313" key="3">
    <source>
        <dbReference type="EMBL" id="MDI3403899.1"/>
    </source>
</evidence>
<dbReference type="PANTHER" id="PTHR35176:SF6">
    <property type="entry name" value="HEME OXYGENASE HI_0854-RELATED"/>
    <property type="match status" value="1"/>
</dbReference>
<comment type="caution">
    <text evidence="3">The sequence shown here is derived from an EMBL/GenBank/DDBJ whole genome shotgun (WGS) entry which is preliminary data.</text>
</comment>
<dbReference type="NCBIfam" id="TIGR03618">
    <property type="entry name" value="Rv1155_F420"/>
    <property type="match status" value="1"/>
</dbReference>